<dbReference type="PANTHER" id="PTHR15092:SF37">
    <property type="entry name" value="TARGET OF EGR1 PROTEIN 1"/>
    <property type="match status" value="1"/>
</dbReference>
<dbReference type="PANTHER" id="PTHR15092">
    <property type="entry name" value="POLY A -SPECIFIC RIBONUCLEASE/TARGET OF EGR1, MEMBER 1"/>
    <property type="match status" value="1"/>
</dbReference>
<feature type="domain" description="C3H1-type" evidence="7">
    <location>
        <begin position="302"/>
        <end position="330"/>
    </location>
</feature>
<gene>
    <name evidence="8" type="ORF">INT43_005988</name>
</gene>
<keyword evidence="2 5" id="KW-0479">Metal-binding</keyword>
<comment type="caution">
    <text evidence="8">The sequence shown here is derived from an EMBL/GenBank/DDBJ whole genome shotgun (WGS) entry which is preliminary data.</text>
</comment>
<sequence>MSQSFNDVTTDNFSLLSSKIVAILAEATFIAIDTEFTGLGEKHDNVRAPNIEERYQNLVKVVKSHALSAIGLTAFKKTHSDASSSTWRVDNFNILLSLQASYTVSHQSLRFLADSGFDFNKQIRKGLPYTAGADAEANPDTVRYLFRHMLYEVNRLKIPIVIHNGLMDLMYLYYSMYTDLPANLLIFAADLSDMFPGGIIDTKYISDYVSKEPVSFLSYLYKKYEREQKRRKIAKDNEEDANPKEKFVRRHIIVDVQPPIPIDTLNLNELKRTLNSTSGESEGNLSTKAKKRRRRNQRVSTQEEKPYCEQYALHGYCKQNKKCGKSHDLDFILDEMEKSSGKKTTGQTLDIVKGADVVVTPPDMTDEIVMPAPPPAPEPAYYHSAHFDSFMTGYIFAHQLQEFRDYNVHSNKLYLMGKDIPLPIQKSAFSKLSKGWLDLKSEIEKTHGQ</sequence>
<evidence type="ECO:0000256" key="3">
    <source>
        <dbReference type="ARBA" id="ARBA00022771"/>
    </source>
</evidence>
<dbReference type="OrthoDB" id="414075at2759"/>
<proteinExistence type="inferred from homology"/>
<name>A0A8H7PJ80_MORIS</name>
<evidence type="ECO:0000256" key="2">
    <source>
        <dbReference type="ARBA" id="ARBA00022723"/>
    </source>
</evidence>
<evidence type="ECO:0000256" key="6">
    <source>
        <dbReference type="SAM" id="MobiDB-lite"/>
    </source>
</evidence>
<dbReference type="PROSITE" id="PS50103">
    <property type="entry name" value="ZF_C3H1"/>
    <property type="match status" value="1"/>
</dbReference>
<protein>
    <recommendedName>
        <fullName evidence="7">C3H1-type domain-containing protein</fullName>
    </recommendedName>
</protein>
<dbReference type="GO" id="GO:0034472">
    <property type="term" value="P:snRNA 3'-end processing"/>
    <property type="evidence" value="ECO:0007669"/>
    <property type="project" value="TreeGrafter"/>
</dbReference>
<dbReference type="GO" id="GO:0008270">
    <property type="term" value="F:zinc ion binding"/>
    <property type="evidence" value="ECO:0007669"/>
    <property type="project" value="UniProtKB-KW"/>
</dbReference>
<reference evidence="8" key="1">
    <citation type="submission" date="2020-12" db="EMBL/GenBank/DDBJ databases">
        <title>Metabolic potential, ecology and presence of endohyphal bacteria is reflected in genomic diversity of Mucoromycotina.</title>
        <authorList>
            <person name="Muszewska A."/>
            <person name="Okrasinska A."/>
            <person name="Steczkiewicz K."/>
            <person name="Drgas O."/>
            <person name="Orlowska M."/>
            <person name="Perlinska-Lenart U."/>
            <person name="Aleksandrzak-Piekarczyk T."/>
            <person name="Szatraj K."/>
            <person name="Zielenkiewicz U."/>
            <person name="Pilsyk S."/>
            <person name="Malc E."/>
            <person name="Mieczkowski P."/>
            <person name="Kruszewska J.S."/>
            <person name="Biernat P."/>
            <person name="Pawlowska J."/>
        </authorList>
    </citation>
    <scope>NUCLEOTIDE SEQUENCE</scope>
    <source>
        <strain evidence="8">WA0000067209</strain>
    </source>
</reference>
<dbReference type="Pfam" id="PF04857">
    <property type="entry name" value="CAF1"/>
    <property type="match status" value="2"/>
</dbReference>
<dbReference type="AlphaFoldDB" id="A0A8H7PJ80"/>
<evidence type="ECO:0000256" key="5">
    <source>
        <dbReference type="PROSITE-ProRule" id="PRU00723"/>
    </source>
</evidence>
<dbReference type="InterPro" id="IPR036855">
    <property type="entry name" value="Znf_CCCH_sf"/>
</dbReference>
<evidence type="ECO:0000313" key="9">
    <source>
        <dbReference type="Proteomes" id="UP000654370"/>
    </source>
</evidence>
<feature type="compositionally biased region" description="Polar residues" evidence="6">
    <location>
        <begin position="273"/>
        <end position="287"/>
    </location>
</feature>
<dbReference type="InterPro" id="IPR012337">
    <property type="entry name" value="RNaseH-like_sf"/>
</dbReference>
<dbReference type="Proteomes" id="UP000654370">
    <property type="component" value="Unassembled WGS sequence"/>
</dbReference>
<evidence type="ECO:0000256" key="4">
    <source>
        <dbReference type="ARBA" id="ARBA00022833"/>
    </source>
</evidence>
<evidence type="ECO:0000256" key="1">
    <source>
        <dbReference type="ARBA" id="ARBA00008372"/>
    </source>
</evidence>
<evidence type="ECO:0000313" key="8">
    <source>
        <dbReference type="EMBL" id="KAG2174926.1"/>
    </source>
</evidence>
<dbReference type="SUPFAM" id="SSF53098">
    <property type="entry name" value="Ribonuclease H-like"/>
    <property type="match status" value="1"/>
</dbReference>
<dbReference type="InterPro" id="IPR000571">
    <property type="entry name" value="Znf_CCCH"/>
</dbReference>
<dbReference type="InterPro" id="IPR036397">
    <property type="entry name" value="RNaseH_sf"/>
</dbReference>
<keyword evidence="4 5" id="KW-0862">Zinc</keyword>
<dbReference type="EMBL" id="JAEPQZ010000012">
    <property type="protein sequence ID" value="KAG2174926.1"/>
    <property type="molecule type" value="Genomic_DNA"/>
</dbReference>
<feature type="compositionally biased region" description="Basic residues" evidence="6">
    <location>
        <begin position="288"/>
        <end position="297"/>
    </location>
</feature>
<dbReference type="Gene3D" id="3.30.420.10">
    <property type="entry name" value="Ribonuclease H-like superfamily/Ribonuclease H"/>
    <property type="match status" value="1"/>
</dbReference>
<evidence type="ECO:0000259" key="7">
    <source>
        <dbReference type="PROSITE" id="PS50103"/>
    </source>
</evidence>
<dbReference type="GO" id="GO:0000175">
    <property type="term" value="F:3'-5'-RNA exonuclease activity"/>
    <property type="evidence" value="ECO:0007669"/>
    <property type="project" value="TreeGrafter"/>
</dbReference>
<comment type="similarity">
    <text evidence="1">Belongs to the CAF1 family.</text>
</comment>
<accession>A0A8H7PJ80</accession>
<dbReference type="GO" id="GO:0015030">
    <property type="term" value="C:Cajal body"/>
    <property type="evidence" value="ECO:0007669"/>
    <property type="project" value="TreeGrafter"/>
</dbReference>
<feature type="region of interest" description="Disordered" evidence="6">
    <location>
        <begin position="273"/>
        <end position="303"/>
    </location>
</feature>
<dbReference type="GO" id="GO:0017069">
    <property type="term" value="F:snRNA binding"/>
    <property type="evidence" value="ECO:0007669"/>
    <property type="project" value="TreeGrafter"/>
</dbReference>
<keyword evidence="9" id="KW-1185">Reference proteome</keyword>
<dbReference type="SUPFAM" id="SSF90229">
    <property type="entry name" value="CCCH zinc finger"/>
    <property type="match status" value="1"/>
</dbReference>
<dbReference type="InterPro" id="IPR051181">
    <property type="entry name" value="CAF1_poly(A)_ribonucleases"/>
</dbReference>
<keyword evidence="3 5" id="KW-0863">Zinc-finger</keyword>
<dbReference type="InterPro" id="IPR006941">
    <property type="entry name" value="RNase_CAF1"/>
</dbReference>
<organism evidence="8 9">
    <name type="scientific">Mortierella isabellina</name>
    <name type="common">Filamentous fungus</name>
    <name type="synonym">Umbelopsis isabellina</name>
    <dbReference type="NCBI Taxonomy" id="91625"/>
    <lineage>
        <taxon>Eukaryota</taxon>
        <taxon>Fungi</taxon>
        <taxon>Fungi incertae sedis</taxon>
        <taxon>Mucoromycota</taxon>
        <taxon>Mucoromycotina</taxon>
        <taxon>Umbelopsidomycetes</taxon>
        <taxon>Umbelopsidales</taxon>
        <taxon>Umbelopsidaceae</taxon>
        <taxon>Umbelopsis</taxon>
    </lineage>
</organism>
<feature type="zinc finger region" description="C3H1-type" evidence="5">
    <location>
        <begin position="302"/>
        <end position="330"/>
    </location>
</feature>